<protein>
    <submittedName>
        <fullName evidence="2">Glycoside hydrolase family 97 C-terminal domain-containing protein</fullName>
    </submittedName>
</protein>
<organism evidence="2 3">
    <name type="scientific">Parabacteroides distasonis</name>
    <dbReference type="NCBI Taxonomy" id="823"/>
    <lineage>
        <taxon>Bacteria</taxon>
        <taxon>Pseudomonadati</taxon>
        <taxon>Bacteroidota</taxon>
        <taxon>Bacteroidia</taxon>
        <taxon>Bacteroidales</taxon>
        <taxon>Tannerellaceae</taxon>
        <taxon>Parabacteroides</taxon>
    </lineage>
</organism>
<evidence type="ECO:0000313" key="2">
    <source>
        <dbReference type="EMBL" id="MDB9005627.1"/>
    </source>
</evidence>
<dbReference type="Proteomes" id="UP001210126">
    <property type="component" value="Unassembled WGS sequence"/>
</dbReference>
<dbReference type="EMBL" id="JAQMPJ010000009">
    <property type="protein sequence ID" value="MDB9005627.1"/>
    <property type="molecule type" value="Genomic_DNA"/>
</dbReference>
<dbReference type="GO" id="GO:0016787">
    <property type="term" value="F:hydrolase activity"/>
    <property type="evidence" value="ECO:0007669"/>
    <property type="project" value="UniProtKB-KW"/>
</dbReference>
<reference evidence="2" key="1">
    <citation type="submission" date="2023-01" db="EMBL/GenBank/DDBJ databases">
        <title>Human gut microbiome strain richness.</title>
        <authorList>
            <person name="Chen-Liaw A."/>
        </authorList>
    </citation>
    <scope>NUCLEOTIDE SEQUENCE</scope>
    <source>
        <strain evidence="2">RTP21484st1_E5_RTP21484_190118</strain>
    </source>
</reference>
<dbReference type="InterPro" id="IPR013780">
    <property type="entry name" value="Glyco_hydro_b"/>
</dbReference>
<dbReference type="Pfam" id="PF14509">
    <property type="entry name" value="GH97_C"/>
    <property type="match status" value="1"/>
</dbReference>
<name>A0AB35JBV7_PARDI</name>
<dbReference type="Gene3D" id="2.60.40.1180">
    <property type="entry name" value="Golgi alpha-mannosidase II"/>
    <property type="match status" value="1"/>
</dbReference>
<comment type="caution">
    <text evidence="2">The sequence shown here is derived from an EMBL/GenBank/DDBJ whole genome shotgun (WGS) entry which is preliminary data.</text>
</comment>
<dbReference type="InterPro" id="IPR029483">
    <property type="entry name" value="GH97_C"/>
</dbReference>
<gene>
    <name evidence="2" type="ORF">PN599_11505</name>
</gene>
<feature type="domain" description="Glycosyl-hydrolase 97 C-terminal oligomerisation" evidence="1">
    <location>
        <begin position="4"/>
        <end position="55"/>
    </location>
</feature>
<evidence type="ECO:0000313" key="3">
    <source>
        <dbReference type="Proteomes" id="UP001210126"/>
    </source>
</evidence>
<dbReference type="AlphaFoldDB" id="A0AB35JBV7"/>
<accession>A0AB35JBV7</accession>
<keyword evidence="2" id="KW-0378">Hydrolase</keyword>
<sequence length="59" mass="6386">MLALGKGDYKVTLYKDVRDTDTNPNHLIKDTLTVTAKDKITVPLASDGGAAMHIQPVSF</sequence>
<proteinExistence type="predicted"/>
<evidence type="ECO:0000259" key="1">
    <source>
        <dbReference type="Pfam" id="PF14509"/>
    </source>
</evidence>